<dbReference type="GO" id="GO:0005737">
    <property type="term" value="C:cytoplasm"/>
    <property type="evidence" value="ECO:0007669"/>
    <property type="project" value="UniProtKB-SubCell"/>
</dbReference>
<dbReference type="GO" id="GO:0016783">
    <property type="term" value="F:sulfurtransferase activity"/>
    <property type="evidence" value="ECO:0007669"/>
    <property type="project" value="UniProtKB-UniRule"/>
</dbReference>
<keyword evidence="6 13" id="KW-0479">Metal-binding</keyword>
<dbReference type="Proteomes" id="UP000326695">
    <property type="component" value="Chromosome"/>
</dbReference>
<evidence type="ECO:0000256" key="11">
    <source>
        <dbReference type="ARBA" id="ARBA00023004"/>
    </source>
</evidence>
<evidence type="ECO:0000256" key="7">
    <source>
        <dbReference type="ARBA" id="ARBA00022741"/>
    </source>
</evidence>
<evidence type="ECO:0000256" key="6">
    <source>
        <dbReference type="ARBA" id="ARBA00022723"/>
    </source>
</evidence>
<dbReference type="GO" id="GO:0051539">
    <property type="term" value="F:4 iron, 4 sulfur cluster binding"/>
    <property type="evidence" value="ECO:0007669"/>
    <property type="project" value="UniProtKB-UniRule"/>
</dbReference>
<dbReference type="Gene3D" id="3.40.50.620">
    <property type="entry name" value="HUPs"/>
    <property type="match status" value="1"/>
</dbReference>
<keyword evidence="8 13" id="KW-0067">ATP-binding</keyword>
<dbReference type="EC" id="2.8.1.-" evidence="13"/>
<evidence type="ECO:0000313" key="15">
    <source>
        <dbReference type="EMBL" id="QED92166.1"/>
    </source>
</evidence>
<dbReference type="HAMAP" id="MF_01850">
    <property type="entry name" value="TtcA"/>
    <property type="match status" value="1"/>
</dbReference>
<accession>A0AAX1F7X0</accession>
<dbReference type="InterPro" id="IPR011063">
    <property type="entry name" value="TilS/TtcA_N"/>
</dbReference>
<dbReference type="NCBIfam" id="NF007972">
    <property type="entry name" value="PRK10696.1"/>
    <property type="match status" value="1"/>
</dbReference>
<evidence type="ECO:0000256" key="3">
    <source>
        <dbReference type="ARBA" id="ARBA00022555"/>
    </source>
</evidence>
<dbReference type="CDD" id="cd24138">
    <property type="entry name" value="TtcA-like"/>
    <property type="match status" value="1"/>
</dbReference>
<dbReference type="InterPro" id="IPR012089">
    <property type="entry name" value="tRNA_Cyd_32_2_STrfase"/>
</dbReference>
<keyword evidence="7 13" id="KW-0547">Nucleotide-binding</keyword>
<dbReference type="PANTHER" id="PTHR43686">
    <property type="entry name" value="SULFURTRANSFERASE-RELATED"/>
    <property type="match status" value="1"/>
</dbReference>
<keyword evidence="3 13" id="KW-0820">tRNA-binding</keyword>
<proteinExistence type="inferred from homology"/>
<keyword evidence="1 13" id="KW-0004">4Fe-4S</keyword>
<dbReference type="PANTHER" id="PTHR43686:SF1">
    <property type="entry name" value="AMINOTRAN_5 DOMAIN-CONTAINING PROTEIN"/>
    <property type="match status" value="1"/>
</dbReference>
<protein>
    <recommendedName>
        <fullName evidence="13">tRNA-cytidine(32) 2-sulfurtransferase</fullName>
        <ecNumber evidence="13">2.8.1.-</ecNumber>
    </recommendedName>
    <alternativeName>
        <fullName evidence="13">Two-thiocytidine biosynthesis protein A</fullName>
    </alternativeName>
    <alternativeName>
        <fullName evidence="13">tRNA 2-thiocytidine biosynthesis protein TtcA</fullName>
    </alternativeName>
</protein>
<dbReference type="GO" id="GO:0000287">
    <property type="term" value="F:magnesium ion binding"/>
    <property type="evidence" value="ECO:0007669"/>
    <property type="project" value="UniProtKB-UniRule"/>
</dbReference>
<dbReference type="InterPro" id="IPR014729">
    <property type="entry name" value="Rossmann-like_a/b/a_fold"/>
</dbReference>
<evidence type="ECO:0000256" key="1">
    <source>
        <dbReference type="ARBA" id="ARBA00022485"/>
    </source>
</evidence>
<evidence type="ECO:0000256" key="13">
    <source>
        <dbReference type="HAMAP-Rule" id="MF_01850"/>
    </source>
</evidence>
<dbReference type="Pfam" id="PF01171">
    <property type="entry name" value="ATP_bind_3"/>
    <property type="match status" value="1"/>
</dbReference>
<comment type="pathway">
    <text evidence="13">tRNA modification.</text>
</comment>
<feature type="binding site" evidence="13">
    <location>
        <position position="118"/>
    </location>
    <ligand>
        <name>[4Fe-4S] cluster</name>
        <dbReference type="ChEBI" id="CHEBI:49883"/>
    </ligand>
</feature>
<gene>
    <name evidence="13 15" type="primary">ttcA</name>
    <name evidence="15" type="ORF">EZJ17_05710</name>
</gene>
<dbReference type="SUPFAM" id="SSF52402">
    <property type="entry name" value="Adenine nucleotide alpha hydrolases-like"/>
    <property type="match status" value="1"/>
</dbReference>
<comment type="cofactor">
    <cofactor evidence="13">
        <name>[4Fe-4S] cluster</name>
        <dbReference type="ChEBI" id="CHEBI:49883"/>
    </cofactor>
    <text evidence="13">Binds 1 [4Fe-4S] cluster per subunit. The cluster is chelated by three Cys residues, the fourth Fe has a free coordination site that may bind a sulfur atom transferred from the persulfide of IscS.</text>
</comment>
<keyword evidence="2 13" id="KW-0963">Cytoplasm</keyword>
<dbReference type="RefSeq" id="WP_067444898.1">
    <property type="nucleotide sequence ID" value="NZ_CP038018.1"/>
</dbReference>
<dbReference type="AlphaFoldDB" id="A0AAX1F7X0"/>
<comment type="subcellular location">
    <subcellularLocation>
        <location evidence="13">Cytoplasm</location>
    </subcellularLocation>
</comment>
<keyword evidence="16" id="KW-1185">Reference proteome</keyword>
<feature type="domain" description="tRNA(Ile)-lysidine/2-thiocytidine synthase N-terminal" evidence="14">
    <location>
        <begin position="37"/>
        <end position="201"/>
    </location>
</feature>
<comment type="cofactor">
    <cofactor evidence="13">
        <name>Mg(2+)</name>
        <dbReference type="ChEBI" id="CHEBI:18420"/>
    </cofactor>
</comment>
<feature type="short sequence motif" description="PP-loop motif" evidence="13">
    <location>
        <begin position="43"/>
        <end position="48"/>
    </location>
</feature>
<keyword evidence="12 13" id="KW-0411">Iron-sulfur</keyword>
<evidence type="ECO:0000259" key="14">
    <source>
        <dbReference type="Pfam" id="PF01171"/>
    </source>
</evidence>
<keyword evidence="9 13" id="KW-0460">Magnesium</keyword>
<reference evidence="16" key="1">
    <citation type="journal article" date="2019" name="J. Anim. Genet.">
        <title>Description and whole genome sequencing of Eikenella exigua sp. nov., isolated from brain abscess and blood.</title>
        <authorList>
            <person name="Stormo K.A."/>
            <person name="Nygaard R.M."/>
            <person name="Bruvold T.S."/>
            <person name="Dimmen G."/>
            <person name="Lindemann P.C."/>
            <person name="Jordal S."/>
            <person name="Kommedal O."/>
        </authorList>
    </citation>
    <scope>NUCLEOTIDE SEQUENCE [LARGE SCALE GENOMIC DNA]</scope>
    <source>
        <strain evidence="16">PXX</strain>
    </source>
</reference>
<evidence type="ECO:0000256" key="12">
    <source>
        <dbReference type="ARBA" id="ARBA00023014"/>
    </source>
</evidence>
<dbReference type="EMBL" id="CP038018">
    <property type="protein sequence ID" value="QED92166.1"/>
    <property type="molecule type" value="Genomic_DNA"/>
</dbReference>
<dbReference type="GO" id="GO:0034227">
    <property type="term" value="P:tRNA thio-modification"/>
    <property type="evidence" value="ECO:0007669"/>
    <property type="project" value="UniProtKB-UniRule"/>
</dbReference>
<evidence type="ECO:0000256" key="10">
    <source>
        <dbReference type="ARBA" id="ARBA00022884"/>
    </source>
</evidence>
<comment type="catalytic activity">
    <reaction evidence="13">
        <text>cytidine(32) in tRNA + S-sulfanyl-L-cysteinyl-[cysteine desulfurase] + AH2 + ATP = 2-thiocytidine(32) in tRNA + L-cysteinyl-[cysteine desulfurase] + A + AMP + diphosphate + H(+)</text>
        <dbReference type="Rhea" id="RHEA:57048"/>
        <dbReference type="Rhea" id="RHEA-COMP:10288"/>
        <dbReference type="Rhea" id="RHEA-COMP:12157"/>
        <dbReference type="Rhea" id="RHEA-COMP:12158"/>
        <dbReference type="Rhea" id="RHEA-COMP:14821"/>
        <dbReference type="ChEBI" id="CHEBI:13193"/>
        <dbReference type="ChEBI" id="CHEBI:15378"/>
        <dbReference type="ChEBI" id="CHEBI:17499"/>
        <dbReference type="ChEBI" id="CHEBI:29950"/>
        <dbReference type="ChEBI" id="CHEBI:30616"/>
        <dbReference type="ChEBI" id="CHEBI:33019"/>
        <dbReference type="ChEBI" id="CHEBI:61963"/>
        <dbReference type="ChEBI" id="CHEBI:82748"/>
        <dbReference type="ChEBI" id="CHEBI:141453"/>
        <dbReference type="ChEBI" id="CHEBI:456215"/>
    </reaction>
</comment>
<evidence type="ECO:0000256" key="5">
    <source>
        <dbReference type="ARBA" id="ARBA00022694"/>
    </source>
</evidence>
<dbReference type="GO" id="GO:0005524">
    <property type="term" value="F:ATP binding"/>
    <property type="evidence" value="ECO:0007669"/>
    <property type="project" value="UniProtKB-UniRule"/>
</dbReference>
<feature type="binding site" evidence="13">
    <location>
        <position position="121"/>
    </location>
    <ligand>
        <name>[4Fe-4S] cluster</name>
        <dbReference type="ChEBI" id="CHEBI:49883"/>
    </ligand>
</feature>
<comment type="miscellaneous">
    <text evidence="13">The thiolation reaction likely consists of two steps: a first activation step by ATP to form an adenylated intermediate of the target base of tRNA, and a second nucleophilic substitution step of the sulfur (S) atom supplied by the hydrosulfide attached to the Fe-S cluster.</text>
</comment>
<keyword evidence="10 13" id="KW-0694">RNA-binding</keyword>
<evidence type="ECO:0000256" key="8">
    <source>
        <dbReference type="ARBA" id="ARBA00022840"/>
    </source>
</evidence>
<keyword evidence="5 13" id="KW-0819">tRNA processing</keyword>
<evidence type="ECO:0000256" key="4">
    <source>
        <dbReference type="ARBA" id="ARBA00022679"/>
    </source>
</evidence>
<dbReference type="KEGG" id="eex:EZJ17_05710"/>
<comment type="function">
    <text evidence="13">Catalyzes the ATP-dependent 2-thiolation of cytidine in position 32 of tRNA, to form 2-thiocytidine (s(2)C32). The sulfur atoms are provided by the cysteine/cysteine desulfurase (IscS) system.</text>
</comment>
<comment type="subunit">
    <text evidence="13">Homodimer.</text>
</comment>
<organism evidence="15 16">
    <name type="scientific">Eikenella exigua</name>
    <dbReference type="NCBI Taxonomy" id="2528037"/>
    <lineage>
        <taxon>Bacteria</taxon>
        <taxon>Pseudomonadati</taxon>
        <taxon>Pseudomonadota</taxon>
        <taxon>Betaproteobacteria</taxon>
        <taxon>Neisseriales</taxon>
        <taxon>Neisseriaceae</taxon>
        <taxon>Eikenella</taxon>
    </lineage>
</organism>
<evidence type="ECO:0000313" key="16">
    <source>
        <dbReference type="Proteomes" id="UP000326695"/>
    </source>
</evidence>
<sequence>MSNKPKHEHEANKLHKRLRHAVGHAINDFNMIEQGDKVMVCLSGGKDSYALLDILRHLQASAPIDFELVAVNLDQKQPGFPEHVLPEYLTSIGVPFKIVEEDTYSTVKRVLDEGKTTCSLCSRLRRGILYRTAKELGCTKIALGHHRDDILATLFLNMFYGGKLKAMPPKLVSDNGEHIVIRPLAYVKEKDLIKYAEIKQFPIIPCNLCGSQPTLQRQVVSEMLKDWDKRFPGRIESMFSALQNVVPSHLADTELFDFAGLQRGQTLKHGGDLAFDSETVSFNAPRDDEDEGLPEKPARKVINILGSKPKTGGCGAL</sequence>
<name>A0AAX1F7X0_9NEIS</name>
<evidence type="ECO:0000256" key="9">
    <source>
        <dbReference type="ARBA" id="ARBA00022842"/>
    </source>
</evidence>
<feature type="binding site" evidence="13">
    <location>
        <position position="209"/>
    </location>
    <ligand>
        <name>[4Fe-4S] cluster</name>
        <dbReference type="ChEBI" id="CHEBI:49883"/>
    </ligand>
</feature>
<dbReference type="GO" id="GO:0000049">
    <property type="term" value="F:tRNA binding"/>
    <property type="evidence" value="ECO:0007669"/>
    <property type="project" value="UniProtKB-KW"/>
</dbReference>
<evidence type="ECO:0000256" key="2">
    <source>
        <dbReference type="ARBA" id="ARBA00022490"/>
    </source>
</evidence>
<comment type="similarity">
    <text evidence="13">Belongs to the TtcA family.</text>
</comment>
<keyword evidence="4 13" id="KW-0808">Transferase</keyword>
<keyword evidence="11 13" id="KW-0408">Iron</keyword>